<organism evidence="1 2">
    <name type="scientific">Collinsella aerofaciens</name>
    <dbReference type="NCBI Taxonomy" id="74426"/>
    <lineage>
        <taxon>Bacteria</taxon>
        <taxon>Bacillati</taxon>
        <taxon>Actinomycetota</taxon>
        <taxon>Coriobacteriia</taxon>
        <taxon>Coriobacteriales</taxon>
        <taxon>Coriobacteriaceae</taxon>
        <taxon>Collinsella</taxon>
    </lineage>
</organism>
<dbReference type="AlphaFoldDB" id="A0A6N9JJQ3"/>
<name>A0A6N9JJQ3_9ACTN</name>
<gene>
    <name evidence="1" type="ORF">GT464_06185</name>
</gene>
<reference evidence="1 2" key="1">
    <citation type="journal article" date="2019" name="Nat. Med.">
        <title>A library of human gut bacterial isolates paired with longitudinal multiomics data enables mechanistic microbiome research.</title>
        <authorList>
            <person name="Poyet M."/>
            <person name="Groussin M."/>
            <person name="Gibbons S.M."/>
            <person name="Avila-Pacheco J."/>
            <person name="Jiang X."/>
            <person name="Kearney S.M."/>
            <person name="Perrotta A.R."/>
            <person name="Berdy B."/>
            <person name="Zhao S."/>
            <person name="Lieberman T.D."/>
            <person name="Swanson P.K."/>
            <person name="Smith M."/>
            <person name="Roesemann S."/>
            <person name="Alexander J.E."/>
            <person name="Rich S.A."/>
            <person name="Livny J."/>
            <person name="Vlamakis H."/>
            <person name="Clish C."/>
            <person name="Bullock K."/>
            <person name="Deik A."/>
            <person name="Scott J."/>
            <person name="Pierce K.A."/>
            <person name="Xavier R.J."/>
            <person name="Alm E.J."/>
        </authorList>
    </citation>
    <scope>NUCLEOTIDE SEQUENCE [LARGE SCALE GENOMIC DNA]</scope>
    <source>
        <strain evidence="1 2">BIOML-A20</strain>
    </source>
</reference>
<evidence type="ECO:0000313" key="2">
    <source>
        <dbReference type="Proteomes" id="UP000469380"/>
    </source>
</evidence>
<comment type="caution">
    <text evidence="1">The sequence shown here is derived from an EMBL/GenBank/DDBJ whole genome shotgun (WGS) entry which is preliminary data.</text>
</comment>
<dbReference type="EMBL" id="WWSR01000009">
    <property type="protein sequence ID" value="MZJ39536.1"/>
    <property type="molecule type" value="Genomic_DNA"/>
</dbReference>
<evidence type="ECO:0000313" key="1">
    <source>
        <dbReference type="EMBL" id="MZJ39536.1"/>
    </source>
</evidence>
<sequence>MATHELTLDVDKSVALAADLITACAGDTGTVIKADLLKDGAPLTGATGARFVALKPDHTYADQSATVSGCTATVTLDPKFLSAPGVIKTAYFRLTVGGKAETTPDIWINVLPDAESQSDGPTGPYVSEIESLIAQLNSIKSQMQGATASATSAAGKANSAAASASSAAASAEGAAGAANAATKAANTAAGTASAAAATASTAAGKAGDAAADAVAAAAEARVAAGMVSQDKAIFMEYETVGGVRYLTLTDKGDD</sequence>
<dbReference type="Proteomes" id="UP000469380">
    <property type="component" value="Unassembled WGS sequence"/>
</dbReference>
<evidence type="ECO:0008006" key="3">
    <source>
        <dbReference type="Google" id="ProtNLM"/>
    </source>
</evidence>
<proteinExistence type="predicted"/>
<dbReference type="RefSeq" id="WP_161160488.1">
    <property type="nucleotide sequence ID" value="NZ_WWSR01000009.1"/>
</dbReference>
<accession>A0A6N9JJQ3</accession>
<protein>
    <recommendedName>
        <fullName evidence="3">BppU N-terminal domain-containing protein</fullName>
    </recommendedName>
</protein>
<dbReference type="Gene3D" id="2.60.40.3350">
    <property type="match status" value="1"/>
</dbReference>